<protein>
    <submittedName>
        <fullName evidence="1">Uncharacterized protein</fullName>
    </submittedName>
</protein>
<dbReference type="HOGENOM" id="CLU_3186712_0_0_9"/>
<reference evidence="2" key="1">
    <citation type="submission" date="2011-11" db="EMBL/GenBank/DDBJ databases">
        <title>Complete sequence of Paenibacillus terrae HPL-003.</title>
        <authorList>
            <person name="Shin S.H."/>
            <person name="Kim S."/>
            <person name="Kim J.Y."/>
        </authorList>
    </citation>
    <scope>NUCLEOTIDE SEQUENCE [LARGE SCALE GENOMIC DNA]</scope>
    <source>
        <strain evidence="2">HPL-003</strain>
    </source>
</reference>
<accession>G7W182</accession>
<evidence type="ECO:0000313" key="1">
    <source>
        <dbReference type="EMBL" id="AET60571.1"/>
    </source>
</evidence>
<reference key="2">
    <citation type="submission" date="2011-11" db="EMBL/GenBank/DDBJ databases">
        <authorList>
            <person name="Shin S.H."/>
            <person name="Kim S."/>
            <person name="Kim J.Y."/>
        </authorList>
    </citation>
    <scope>NUCLEOTIDE SEQUENCE</scope>
    <source>
        <strain>HPL-003</strain>
    </source>
</reference>
<dbReference type="Proteomes" id="UP000005876">
    <property type="component" value="Chromosome"/>
</dbReference>
<dbReference type="RefSeq" id="WP_014281271.1">
    <property type="nucleotide sequence ID" value="NC_016641.1"/>
</dbReference>
<dbReference type="AlphaFoldDB" id="G7W182"/>
<proteinExistence type="predicted"/>
<organism evidence="1 2">
    <name type="scientific">Paenibacillus terrae (strain HPL-003)</name>
    <dbReference type="NCBI Taxonomy" id="985665"/>
    <lineage>
        <taxon>Bacteria</taxon>
        <taxon>Bacillati</taxon>
        <taxon>Bacillota</taxon>
        <taxon>Bacilli</taxon>
        <taxon>Bacillales</taxon>
        <taxon>Paenibacillaceae</taxon>
        <taxon>Paenibacillus</taxon>
    </lineage>
</organism>
<sequence length="45" mass="4991">MKNKKWVVAALGMGVAYLMKNKGARNKVLNKAQTLINRARTSTKS</sequence>
<evidence type="ECO:0000313" key="2">
    <source>
        <dbReference type="Proteomes" id="UP000005876"/>
    </source>
</evidence>
<gene>
    <name evidence="1" type="ordered locus">HPL003_19155</name>
</gene>
<dbReference type="KEGG" id="pta:HPL003_19155"/>
<dbReference type="eggNOG" id="ENOG5032JZ1">
    <property type="taxonomic scope" value="Bacteria"/>
</dbReference>
<reference evidence="1 2" key="3">
    <citation type="journal article" date="2012" name="J. Bacteriol.">
        <title>Genome Sequence of Paenibacillus terrae HPL-003, a Xylanase-Producing Bacterium Isolated from Soil Found in Forest Residue.</title>
        <authorList>
            <person name="Shin S.H."/>
            <person name="Kim S."/>
            <person name="Kim J.Y."/>
            <person name="Song H.Y."/>
            <person name="Cho S.J."/>
            <person name="Kim D.R."/>
            <person name="Lee K.I."/>
            <person name="Lim H.K."/>
            <person name="Park N.J."/>
            <person name="Hwang I.T."/>
            <person name="Yang K.S."/>
        </authorList>
    </citation>
    <scope>NUCLEOTIDE SEQUENCE [LARGE SCALE GENOMIC DNA]</scope>
    <source>
        <strain evidence="1 2">HPL-003</strain>
    </source>
</reference>
<dbReference type="EMBL" id="CP003107">
    <property type="protein sequence ID" value="AET60571.1"/>
    <property type="molecule type" value="Genomic_DNA"/>
</dbReference>
<name>G7W182_PAETH</name>
<dbReference type="STRING" id="985665.HPL003_19155"/>